<dbReference type="GO" id="GO:1901135">
    <property type="term" value="P:carbohydrate derivative metabolic process"/>
    <property type="evidence" value="ECO:0007669"/>
    <property type="project" value="InterPro"/>
</dbReference>
<reference evidence="2" key="1">
    <citation type="submission" date="2020-06" db="EMBL/GenBank/DDBJ databases">
        <title>Whole Genome Sequence of Bradyrhizobium sp. Strain 66S1MB.</title>
        <authorList>
            <person name="Bromfield E."/>
            <person name="Cloutier S."/>
        </authorList>
    </citation>
    <scope>NUCLEOTIDE SEQUENCE</scope>
    <source>
        <strain evidence="2">66S1MB</strain>
    </source>
</reference>
<dbReference type="AlphaFoldDB" id="A0A973WQR5"/>
<dbReference type="InterPro" id="IPR001347">
    <property type="entry name" value="SIS_dom"/>
</dbReference>
<gene>
    <name evidence="2" type="ORF">HU230_23830</name>
</gene>
<dbReference type="PANTHER" id="PTHR30390:SF8">
    <property type="entry name" value="SUGAR ISOMERASE (SIS)"/>
    <property type="match status" value="1"/>
</dbReference>
<sequence length="211" mass="22918">MRTIWSESPHVQPVISTPSETSDVISAHFENVRRVLAEVQVHAVQRLVDVFREARDRGAFIYIAGNGGSSSTASHWVNDLGKATKRSGCRPLKVMCLSDNMSWFSALSNDEGYERAFSGQLENFATPGDVLTCISASGNSPNLVRAVELARRQKLTTAALLGFDGGVLRGLVDEPVCVETEKGKYELVEDVHSAICHAVTRCLVADRAGLN</sequence>
<dbReference type="GO" id="GO:0097367">
    <property type="term" value="F:carbohydrate derivative binding"/>
    <property type="evidence" value="ECO:0007669"/>
    <property type="project" value="InterPro"/>
</dbReference>
<dbReference type="InterPro" id="IPR046348">
    <property type="entry name" value="SIS_dom_sf"/>
</dbReference>
<protein>
    <submittedName>
        <fullName evidence="2">SIS domain-containing protein</fullName>
    </submittedName>
</protein>
<comment type="caution">
    <text evidence="2">The sequence shown here is derived from an EMBL/GenBank/DDBJ whole genome shotgun (WGS) entry which is preliminary data.</text>
</comment>
<dbReference type="EMBL" id="JABWSX010000001">
    <property type="protein sequence ID" value="NVL08736.1"/>
    <property type="molecule type" value="Genomic_DNA"/>
</dbReference>
<dbReference type="InterPro" id="IPR035461">
    <property type="entry name" value="GmhA/DiaA"/>
</dbReference>
<dbReference type="Pfam" id="PF13580">
    <property type="entry name" value="SIS_2"/>
    <property type="match status" value="1"/>
</dbReference>
<feature type="domain" description="SIS" evidence="1">
    <location>
        <begin position="47"/>
        <end position="211"/>
    </location>
</feature>
<dbReference type="PROSITE" id="PS51464">
    <property type="entry name" value="SIS"/>
    <property type="match status" value="1"/>
</dbReference>
<dbReference type="SUPFAM" id="SSF53697">
    <property type="entry name" value="SIS domain"/>
    <property type="match status" value="1"/>
</dbReference>
<proteinExistence type="predicted"/>
<dbReference type="RefSeq" id="WP_176532210.1">
    <property type="nucleotide sequence ID" value="NZ_CP088022.1"/>
</dbReference>
<dbReference type="InterPro" id="IPR050099">
    <property type="entry name" value="SIS_GmhA/DiaA_subfam"/>
</dbReference>
<accession>A0A973WQR5</accession>
<dbReference type="Gene3D" id="3.40.50.10490">
    <property type="entry name" value="Glucose-6-phosphate isomerase like protein, domain 1"/>
    <property type="match status" value="1"/>
</dbReference>
<organism evidence="2">
    <name type="scientific">Bradyrhizobium quebecense</name>
    <dbReference type="NCBI Taxonomy" id="2748629"/>
    <lineage>
        <taxon>Bacteria</taxon>
        <taxon>Pseudomonadati</taxon>
        <taxon>Pseudomonadota</taxon>
        <taxon>Alphaproteobacteria</taxon>
        <taxon>Hyphomicrobiales</taxon>
        <taxon>Nitrobacteraceae</taxon>
        <taxon>Bradyrhizobium</taxon>
    </lineage>
</organism>
<evidence type="ECO:0000259" key="1">
    <source>
        <dbReference type="PROSITE" id="PS51464"/>
    </source>
</evidence>
<name>A0A973WQR5_9BRAD</name>
<dbReference type="PANTHER" id="PTHR30390">
    <property type="entry name" value="SEDOHEPTULOSE 7-PHOSPHATE ISOMERASE / DNAA INITIATOR-ASSOCIATING FACTOR FOR REPLICATION INITIATION"/>
    <property type="match status" value="1"/>
</dbReference>
<evidence type="ECO:0000313" key="2">
    <source>
        <dbReference type="EMBL" id="NVL08736.1"/>
    </source>
</evidence>
<dbReference type="CDD" id="cd05006">
    <property type="entry name" value="SIS_GmhA"/>
    <property type="match status" value="1"/>
</dbReference>